<dbReference type="InterPro" id="IPR019314">
    <property type="entry name" value="BORCS6"/>
</dbReference>
<feature type="region of interest" description="Disordered" evidence="1">
    <location>
        <begin position="45"/>
        <end position="83"/>
    </location>
</feature>
<dbReference type="Proteomes" id="UP000183832">
    <property type="component" value="Unassembled WGS sequence"/>
</dbReference>
<feature type="region of interest" description="Disordered" evidence="1">
    <location>
        <begin position="1"/>
        <end position="25"/>
    </location>
</feature>
<dbReference type="EMBL" id="CVRI01000020">
    <property type="protein sequence ID" value="CRK90807.1"/>
    <property type="molecule type" value="Genomic_DNA"/>
</dbReference>
<dbReference type="GO" id="GO:0032418">
    <property type="term" value="P:lysosome localization"/>
    <property type="evidence" value="ECO:0007669"/>
    <property type="project" value="TreeGrafter"/>
</dbReference>
<proteinExistence type="predicted"/>
<evidence type="ECO:0000259" key="2">
    <source>
        <dbReference type="Pfam" id="PF10157"/>
    </source>
</evidence>
<dbReference type="PANTHER" id="PTHR13440">
    <property type="entry name" value="BLOC-1 RELATED COMPLEX SUBUNIT 6"/>
    <property type="match status" value="1"/>
</dbReference>
<name>A0A1J1HRX8_9DIPT</name>
<dbReference type="InterPro" id="IPR046465">
    <property type="entry name" value="BORCS6_C"/>
</dbReference>
<dbReference type="OrthoDB" id="21270at2759"/>
<gene>
    <name evidence="3" type="ORF">CLUMA_CG004497</name>
</gene>
<dbReference type="AlphaFoldDB" id="A0A1J1HRX8"/>
<dbReference type="GO" id="GO:0099078">
    <property type="term" value="C:BORC complex"/>
    <property type="evidence" value="ECO:0007669"/>
    <property type="project" value="TreeGrafter"/>
</dbReference>
<dbReference type="Pfam" id="PF10157">
    <property type="entry name" value="BORCS6"/>
    <property type="match status" value="1"/>
</dbReference>
<accession>A0A1J1HRX8</accession>
<dbReference type="STRING" id="568069.A0A1J1HRX8"/>
<protein>
    <submittedName>
        <fullName evidence="3">CLUMA_CG004497, isoform A</fullName>
    </submittedName>
</protein>
<reference evidence="3 4" key="1">
    <citation type="submission" date="2015-04" db="EMBL/GenBank/DDBJ databases">
        <authorList>
            <person name="Syromyatnikov M.Y."/>
            <person name="Popov V.N."/>
        </authorList>
    </citation>
    <scope>NUCLEOTIDE SEQUENCE [LARGE SCALE GENOMIC DNA]</scope>
</reference>
<evidence type="ECO:0000256" key="1">
    <source>
        <dbReference type="SAM" id="MobiDB-lite"/>
    </source>
</evidence>
<evidence type="ECO:0000313" key="4">
    <source>
        <dbReference type="Proteomes" id="UP000183832"/>
    </source>
</evidence>
<dbReference type="PANTHER" id="PTHR13440:SF7">
    <property type="entry name" value="BLOC-1 RELATED COMPLEX SUBUNIT 6"/>
    <property type="match status" value="1"/>
</dbReference>
<feature type="compositionally biased region" description="Basic and acidic residues" evidence="1">
    <location>
        <begin position="56"/>
        <end position="65"/>
    </location>
</feature>
<sequence length="224" mass="25114">MNVNEETEPKNIPSTSRNPFSSDIMSTSYSEISSASAAVQNYEKMDVGEDLIDDEREQRRNRPDSLYDPYDNEGQFIPDDNNPAMKHYVAPDLEYKIKVSSPVGSGQPFNSLPKQFSSSLPPQLDSNVLSDLEIEAQYLAANIDNLTENLTNLLHSISSITADNVDVYKNSVSKLTDTIDSNIKSMYSIIAKSEEISKSMNKAEQMATRIREIRRLVDMFEAAL</sequence>
<feature type="domain" description="BLOC-1-related complex subunit 6 C-terminal helix" evidence="2">
    <location>
        <begin position="122"/>
        <end position="221"/>
    </location>
</feature>
<organism evidence="3 4">
    <name type="scientific">Clunio marinus</name>
    <dbReference type="NCBI Taxonomy" id="568069"/>
    <lineage>
        <taxon>Eukaryota</taxon>
        <taxon>Metazoa</taxon>
        <taxon>Ecdysozoa</taxon>
        <taxon>Arthropoda</taxon>
        <taxon>Hexapoda</taxon>
        <taxon>Insecta</taxon>
        <taxon>Pterygota</taxon>
        <taxon>Neoptera</taxon>
        <taxon>Endopterygota</taxon>
        <taxon>Diptera</taxon>
        <taxon>Nematocera</taxon>
        <taxon>Chironomoidea</taxon>
        <taxon>Chironomidae</taxon>
        <taxon>Clunio</taxon>
    </lineage>
</organism>
<evidence type="ECO:0000313" key="3">
    <source>
        <dbReference type="EMBL" id="CRK90807.1"/>
    </source>
</evidence>
<keyword evidence="4" id="KW-1185">Reference proteome</keyword>